<reference evidence="1 2" key="1">
    <citation type="submission" date="2017-11" db="EMBL/GenBank/DDBJ databases">
        <title>Genome sequencing of Fusobacterium periodonticum KCOM 1261.</title>
        <authorList>
            <person name="Kook J.-K."/>
            <person name="Park S.-N."/>
            <person name="Lim Y.K."/>
        </authorList>
    </citation>
    <scope>NUCLEOTIDE SEQUENCE [LARGE SCALE GENOMIC DNA]</scope>
    <source>
        <strain evidence="1 2">KCOM 1261</strain>
    </source>
</reference>
<evidence type="ECO:0000313" key="2">
    <source>
        <dbReference type="Proteomes" id="UP000230056"/>
    </source>
</evidence>
<protein>
    <recommendedName>
        <fullName evidence="3">Lipoprotein</fullName>
    </recommendedName>
</protein>
<organism evidence="1 2">
    <name type="scientific">Fusobacterium pseudoperiodonticum</name>
    <dbReference type="NCBI Taxonomy" id="2663009"/>
    <lineage>
        <taxon>Bacteria</taxon>
        <taxon>Fusobacteriati</taxon>
        <taxon>Fusobacteriota</taxon>
        <taxon>Fusobacteriia</taxon>
        <taxon>Fusobacteriales</taxon>
        <taxon>Fusobacteriaceae</taxon>
        <taxon>Fusobacterium</taxon>
    </lineage>
</organism>
<sequence length="266" mass="31587">MNYKKYLLIFLSIFILIACKKLPENNTRNNYQKVKAMKENTFREKVAKYLAYAKILNDDKDLRATVLAERDRMEAKIEKTMDYRIIGGNDELLNIMIAENYRGYIEHNPFTKTKDNPDTILEITAKLVEYSPNKIEEKKEQNDFEEIYTDENGKEATNKVKYVKTHFFKSSYAKVEVKYKLISTLTGEVILQGNKIVDNEEYTYWDTYDVVSGTLKDKSQFYRNDREENLSNKEKFFRETAVKILKEINLELKKLPDYDIWKLYIS</sequence>
<evidence type="ECO:0008006" key="3">
    <source>
        <dbReference type="Google" id="ProtNLM"/>
    </source>
</evidence>
<dbReference type="Proteomes" id="UP000230056">
    <property type="component" value="Chromosome"/>
</dbReference>
<name>A0A2D3NXQ8_9FUSO</name>
<dbReference type="PROSITE" id="PS51257">
    <property type="entry name" value="PROKAR_LIPOPROTEIN"/>
    <property type="match status" value="1"/>
</dbReference>
<dbReference type="EMBL" id="CP024699">
    <property type="protein sequence ID" value="ATV60209.1"/>
    <property type="molecule type" value="Genomic_DNA"/>
</dbReference>
<gene>
    <name evidence="1" type="ORF">CTM72_11135</name>
</gene>
<dbReference type="AlphaFoldDB" id="A0A2D3NXQ8"/>
<dbReference type="RefSeq" id="WP_100025449.1">
    <property type="nucleotide sequence ID" value="NZ_CP024699.1"/>
</dbReference>
<accession>A0A2D3NXQ8</accession>
<proteinExistence type="predicted"/>
<evidence type="ECO:0000313" key="1">
    <source>
        <dbReference type="EMBL" id="ATV60209.1"/>
    </source>
</evidence>